<dbReference type="EMBL" id="KZ825928">
    <property type="protein sequence ID" value="PYH92018.1"/>
    <property type="molecule type" value="Genomic_DNA"/>
</dbReference>
<dbReference type="SUPFAM" id="SSF54897">
    <property type="entry name" value="Protease propeptides/inhibitors"/>
    <property type="match status" value="1"/>
</dbReference>
<accession>A0A319DV75</accession>
<dbReference type="Proteomes" id="UP000247810">
    <property type="component" value="Unassembled WGS sequence"/>
</dbReference>
<proteinExistence type="inferred from homology"/>
<dbReference type="GO" id="GO:0004866">
    <property type="term" value="F:endopeptidase inhibitor activity"/>
    <property type="evidence" value="ECO:0007669"/>
    <property type="project" value="TreeGrafter"/>
</dbReference>
<feature type="non-terminal residue" evidence="2">
    <location>
        <position position="1"/>
    </location>
</feature>
<gene>
    <name evidence="2" type="ORF">BO71DRAFT_296251</name>
</gene>
<dbReference type="FunFam" id="3.30.70.80:FF:000005">
    <property type="entry name" value="Proteinase inhibitor I2B"/>
    <property type="match status" value="1"/>
</dbReference>
<evidence type="ECO:0000313" key="2">
    <source>
        <dbReference type="EMBL" id="PYH92018.1"/>
    </source>
</evidence>
<evidence type="ECO:0000256" key="1">
    <source>
        <dbReference type="ARBA" id="ARBA00038069"/>
    </source>
</evidence>
<name>A0A319DV75_9EURO</name>
<dbReference type="PANTHER" id="PTHR28288:SF1">
    <property type="entry name" value="INHIBITOR I9 DOMAIN-CONTAINING PROTEIN"/>
    <property type="match status" value="1"/>
</dbReference>
<comment type="similarity">
    <text evidence="1">Belongs to the protease inhibitor I9 family.</text>
</comment>
<dbReference type="InterPro" id="IPR037045">
    <property type="entry name" value="S8pro/Inhibitor_I9_sf"/>
</dbReference>
<evidence type="ECO:0000313" key="3">
    <source>
        <dbReference type="Proteomes" id="UP000247810"/>
    </source>
</evidence>
<keyword evidence="3" id="KW-1185">Reference proteome</keyword>
<dbReference type="GO" id="GO:0042144">
    <property type="term" value="P:vacuole fusion, non-autophagic"/>
    <property type="evidence" value="ECO:0007669"/>
    <property type="project" value="TreeGrafter"/>
</dbReference>
<dbReference type="AlphaFoldDB" id="A0A319DV75"/>
<dbReference type="InterPro" id="IPR052471">
    <property type="entry name" value="PBI_I9"/>
</dbReference>
<feature type="non-terminal residue" evidence="2">
    <location>
        <position position="81"/>
    </location>
</feature>
<reference evidence="2 3" key="1">
    <citation type="submission" date="2018-02" db="EMBL/GenBank/DDBJ databases">
        <title>The genomes of Aspergillus section Nigri reveals drivers in fungal speciation.</title>
        <authorList>
            <consortium name="DOE Joint Genome Institute"/>
            <person name="Vesth T.C."/>
            <person name="Nybo J."/>
            <person name="Theobald S."/>
            <person name="Brandl J."/>
            <person name="Frisvad J.C."/>
            <person name="Nielsen K.F."/>
            <person name="Lyhne E.K."/>
            <person name="Kogle M.E."/>
            <person name="Kuo A."/>
            <person name="Riley R."/>
            <person name="Clum A."/>
            <person name="Nolan M."/>
            <person name="Lipzen A."/>
            <person name="Salamov A."/>
            <person name="Henrissat B."/>
            <person name="Wiebenga A."/>
            <person name="De vries R.P."/>
            <person name="Grigoriev I.V."/>
            <person name="Mortensen U.H."/>
            <person name="Andersen M.R."/>
            <person name="Baker S.E."/>
        </authorList>
    </citation>
    <scope>NUCLEOTIDE SEQUENCE [LARGE SCALE GENOMIC DNA]</scope>
    <source>
        <strain evidence="2 3">CBS 707.79</strain>
    </source>
</reference>
<evidence type="ECO:0008006" key="4">
    <source>
        <dbReference type="Google" id="ProtNLM"/>
    </source>
</evidence>
<protein>
    <recommendedName>
        <fullName evidence="4">Inhibitor I9 domain-containing protein</fullName>
    </recommendedName>
</protein>
<sequence>LGLLPLALANSILVTFPKGTPDSVVDNAKKSIVDAGGQITHEYTLIKGFSANAPKAAIQQISTESAAYSPHIEEDMDVSTQ</sequence>
<dbReference type="VEuPathDB" id="FungiDB:BO71DRAFT_296251"/>
<organism evidence="2 3">
    <name type="scientific">Aspergillus ellipticus CBS 707.79</name>
    <dbReference type="NCBI Taxonomy" id="1448320"/>
    <lineage>
        <taxon>Eukaryota</taxon>
        <taxon>Fungi</taxon>
        <taxon>Dikarya</taxon>
        <taxon>Ascomycota</taxon>
        <taxon>Pezizomycotina</taxon>
        <taxon>Eurotiomycetes</taxon>
        <taxon>Eurotiomycetidae</taxon>
        <taxon>Eurotiales</taxon>
        <taxon>Aspergillaceae</taxon>
        <taxon>Aspergillus</taxon>
        <taxon>Aspergillus subgen. Circumdati</taxon>
    </lineage>
</organism>
<dbReference type="PANTHER" id="PTHR28288">
    <property type="entry name" value="PROTEASE B INHIBITOR 2"/>
    <property type="match status" value="1"/>
</dbReference>
<dbReference type="Gene3D" id="3.30.70.80">
    <property type="entry name" value="Peptidase S8 propeptide/proteinase inhibitor I9"/>
    <property type="match status" value="1"/>
</dbReference>
<dbReference type="OrthoDB" id="3888684at2759"/>